<proteinExistence type="predicted"/>
<sequence length="64" mass="7178">MIEHGNRAKYIDITTSAYLDEKSSSSSESVDYISLAEKQVPITCRIPKYYGKFIQIPFDLSGAT</sequence>
<dbReference type="Proteomes" id="UP000324800">
    <property type="component" value="Unassembled WGS sequence"/>
</dbReference>
<accession>A0A5J4RQJ6</accession>
<evidence type="ECO:0000313" key="1">
    <source>
        <dbReference type="EMBL" id="KAA6335772.1"/>
    </source>
</evidence>
<feature type="non-terminal residue" evidence="1">
    <location>
        <position position="64"/>
    </location>
</feature>
<reference evidence="1 2" key="1">
    <citation type="submission" date="2019-03" db="EMBL/GenBank/DDBJ databases">
        <title>Single cell metagenomics reveals metabolic interactions within the superorganism composed of flagellate Streblomastix strix and complex community of Bacteroidetes bacteria on its surface.</title>
        <authorList>
            <person name="Treitli S.C."/>
            <person name="Kolisko M."/>
            <person name="Husnik F."/>
            <person name="Keeling P."/>
            <person name="Hampl V."/>
        </authorList>
    </citation>
    <scope>NUCLEOTIDE SEQUENCE [LARGE SCALE GENOMIC DNA]</scope>
    <source>
        <strain evidence="1">ST1C</strain>
    </source>
</reference>
<dbReference type="EMBL" id="SNRW01041727">
    <property type="protein sequence ID" value="KAA6335772.1"/>
    <property type="molecule type" value="Genomic_DNA"/>
</dbReference>
<comment type="caution">
    <text evidence="1">The sequence shown here is derived from an EMBL/GenBank/DDBJ whole genome shotgun (WGS) entry which is preliminary data.</text>
</comment>
<protein>
    <submittedName>
        <fullName evidence="1">Uncharacterized protein</fullName>
    </submittedName>
</protein>
<gene>
    <name evidence="1" type="ORF">EZS28_052933</name>
</gene>
<dbReference type="AlphaFoldDB" id="A0A5J4RQJ6"/>
<evidence type="ECO:0000313" key="2">
    <source>
        <dbReference type="Proteomes" id="UP000324800"/>
    </source>
</evidence>
<name>A0A5J4RQJ6_9EUKA</name>
<organism evidence="1 2">
    <name type="scientific">Streblomastix strix</name>
    <dbReference type="NCBI Taxonomy" id="222440"/>
    <lineage>
        <taxon>Eukaryota</taxon>
        <taxon>Metamonada</taxon>
        <taxon>Preaxostyla</taxon>
        <taxon>Oxymonadida</taxon>
        <taxon>Streblomastigidae</taxon>
        <taxon>Streblomastix</taxon>
    </lineage>
</organism>